<proteinExistence type="predicted"/>
<gene>
    <name evidence="3" type="ORF">NCTC13100_00720</name>
</gene>
<feature type="domain" description="YdbS-like PH" evidence="2">
    <location>
        <begin position="277"/>
        <end position="325"/>
    </location>
</feature>
<feature type="transmembrane region" description="Helical" evidence="1">
    <location>
        <begin position="248"/>
        <end position="270"/>
    </location>
</feature>
<dbReference type="RefSeq" id="WP_081612821.1">
    <property type="nucleotide sequence ID" value="NZ_UGTI01000001.1"/>
</dbReference>
<feature type="transmembrane region" description="Helical" evidence="1">
    <location>
        <begin position="57"/>
        <end position="77"/>
    </location>
</feature>
<sequence>MKKSKRPRNFREFSRMGSDALWVMLIKDINRVFVKAWPVIILVFFNDAGVGRKMMQLLLLGLSLLVLGALFSVIRYFTSYFKIENQCVVFKRASWVKSVKTIPLEHIHTIRTTSGFFYRLVDMVAVCFDCVVQKEAEVELLLSKTDLELLLKTINEEGGFTIPVSSNFRSKDAGSAEEQHVHANVRSYSFGLRELIQGAVTQNPLKGLGVIFAVLVYVFNESTDLIMRYQDVIVDNVSKWYGHSTWSMLFFVFVVSYLITLLIWIAVVVIRKYGLSVSLTSDKIHYQAGMFTRRSAFVSKDKIVGLTFKQNILERITGVETVSIEQSDSVEGEKGKERIVIYGWKDRIALENEWFGAEGVTRAGKSVSGQGLFWYHLLVRIFILIIPSGTLVFFVYPLLLWGVLPFVAGVSVLGAYLRFKRSAIAVAPAHVLIYHGQYSRKQTFLPIRKIESVLLCRTFMQKRSGRVRLSLNTMGGLFTVRSLPLDEARAIRDYILYKMEMLSDENPTQIKSATEEPGM</sequence>
<name>A0A379DHU0_9PORP</name>
<evidence type="ECO:0000313" key="3">
    <source>
        <dbReference type="EMBL" id="SUB77593.1"/>
    </source>
</evidence>
<keyword evidence="1" id="KW-0472">Membrane</keyword>
<organism evidence="3 4">
    <name type="scientific">Porphyromonas macacae</name>
    <dbReference type="NCBI Taxonomy" id="28115"/>
    <lineage>
        <taxon>Bacteria</taxon>
        <taxon>Pseudomonadati</taxon>
        <taxon>Bacteroidota</taxon>
        <taxon>Bacteroidia</taxon>
        <taxon>Bacteroidales</taxon>
        <taxon>Porphyromonadaceae</taxon>
        <taxon>Porphyromonas</taxon>
    </lineage>
</organism>
<feature type="transmembrane region" description="Helical" evidence="1">
    <location>
        <begin position="203"/>
        <end position="220"/>
    </location>
</feature>
<dbReference type="PANTHER" id="PTHR34473:SF2">
    <property type="entry name" value="UPF0699 TRANSMEMBRANE PROTEIN YDBT"/>
    <property type="match status" value="1"/>
</dbReference>
<keyword evidence="1" id="KW-0812">Transmembrane</keyword>
<dbReference type="EMBL" id="UGTI01000001">
    <property type="protein sequence ID" value="SUB77593.1"/>
    <property type="molecule type" value="Genomic_DNA"/>
</dbReference>
<evidence type="ECO:0000256" key="1">
    <source>
        <dbReference type="SAM" id="Phobius"/>
    </source>
</evidence>
<evidence type="ECO:0000313" key="4">
    <source>
        <dbReference type="Proteomes" id="UP000254263"/>
    </source>
</evidence>
<feature type="transmembrane region" description="Helical" evidence="1">
    <location>
        <begin position="21"/>
        <end position="45"/>
    </location>
</feature>
<reference evidence="3 4" key="1">
    <citation type="submission" date="2018-06" db="EMBL/GenBank/DDBJ databases">
        <authorList>
            <consortium name="Pathogen Informatics"/>
            <person name="Doyle S."/>
        </authorList>
    </citation>
    <scope>NUCLEOTIDE SEQUENCE [LARGE SCALE GENOMIC DNA]</scope>
    <source>
        <strain evidence="3 4">NCTC13100</strain>
    </source>
</reference>
<dbReference type="AlphaFoldDB" id="A0A379DHU0"/>
<protein>
    <submittedName>
        <fullName evidence="3">Bacterial membrane flanked domain</fullName>
    </submittedName>
</protein>
<dbReference type="Pfam" id="PF03703">
    <property type="entry name" value="bPH_2"/>
    <property type="match status" value="2"/>
</dbReference>
<feature type="domain" description="YdbS-like PH" evidence="2">
    <location>
        <begin position="425"/>
        <end position="495"/>
    </location>
</feature>
<feature type="transmembrane region" description="Helical" evidence="1">
    <location>
        <begin position="372"/>
        <end position="392"/>
    </location>
</feature>
<evidence type="ECO:0000259" key="2">
    <source>
        <dbReference type="Pfam" id="PF03703"/>
    </source>
</evidence>
<feature type="transmembrane region" description="Helical" evidence="1">
    <location>
        <begin position="398"/>
        <end position="417"/>
    </location>
</feature>
<keyword evidence="1" id="KW-1133">Transmembrane helix</keyword>
<dbReference type="Proteomes" id="UP000254263">
    <property type="component" value="Unassembled WGS sequence"/>
</dbReference>
<dbReference type="PANTHER" id="PTHR34473">
    <property type="entry name" value="UPF0699 TRANSMEMBRANE PROTEIN YDBS"/>
    <property type="match status" value="1"/>
</dbReference>
<dbReference type="InterPro" id="IPR005182">
    <property type="entry name" value="YdbS-like_PH"/>
</dbReference>
<accession>A0A379DHU0</accession>